<dbReference type="OrthoDB" id="521512at2759"/>
<comment type="function">
    <text evidence="1">Accessory subunit of the mitochondrial membrane respiratory chain NADH dehydrogenase (Complex I), that is believed not to be involved in catalysis. Complex I functions in the transfer of electrons from NADH to the respiratory chain. The immediate electron acceptor for the enzyme is believed to be ubiquinone.</text>
</comment>
<organism evidence="13 14">
    <name type="scientific">Pichia membranifaciens NRRL Y-2026</name>
    <dbReference type="NCBI Taxonomy" id="763406"/>
    <lineage>
        <taxon>Eukaryota</taxon>
        <taxon>Fungi</taxon>
        <taxon>Dikarya</taxon>
        <taxon>Ascomycota</taxon>
        <taxon>Saccharomycotina</taxon>
        <taxon>Pichiomycetes</taxon>
        <taxon>Pichiales</taxon>
        <taxon>Pichiaceae</taxon>
        <taxon>Pichia</taxon>
    </lineage>
</organism>
<evidence type="ECO:0000313" key="13">
    <source>
        <dbReference type="EMBL" id="ODQ48156.1"/>
    </source>
</evidence>
<keyword evidence="9 12" id="KW-1133">Transmembrane helix</keyword>
<reference evidence="13 14" key="1">
    <citation type="journal article" date="2016" name="Proc. Natl. Acad. Sci. U.S.A.">
        <title>Comparative genomics of biotechnologically important yeasts.</title>
        <authorList>
            <person name="Riley R."/>
            <person name="Haridas S."/>
            <person name="Wolfe K.H."/>
            <person name="Lopes M.R."/>
            <person name="Hittinger C.T."/>
            <person name="Goeker M."/>
            <person name="Salamov A.A."/>
            <person name="Wisecaver J.H."/>
            <person name="Long T.M."/>
            <person name="Calvey C.H."/>
            <person name="Aerts A.L."/>
            <person name="Barry K.W."/>
            <person name="Choi C."/>
            <person name="Clum A."/>
            <person name="Coughlan A.Y."/>
            <person name="Deshpande S."/>
            <person name="Douglass A.P."/>
            <person name="Hanson S.J."/>
            <person name="Klenk H.-P."/>
            <person name="LaButti K.M."/>
            <person name="Lapidus A."/>
            <person name="Lindquist E.A."/>
            <person name="Lipzen A.M."/>
            <person name="Meier-Kolthoff J.P."/>
            <person name="Ohm R.A."/>
            <person name="Otillar R.P."/>
            <person name="Pangilinan J.L."/>
            <person name="Peng Y."/>
            <person name="Rokas A."/>
            <person name="Rosa C.A."/>
            <person name="Scheuner C."/>
            <person name="Sibirny A.A."/>
            <person name="Slot J.C."/>
            <person name="Stielow J.B."/>
            <person name="Sun H."/>
            <person name="Kurtzman C.P."/>
            <person name="Blackwell M."/>
            <person name="Grigoriev I.V."/>
            <person name="Jeffries T.W."/>
        </authorList>
    </citation>
    <scope>NUCLEOTIDE SEQUENCE [LARGE SCALE GENOMIC DNA]</scope>
    <source>
        <strain evidence="13 14">NRRL Y-2026</strain>
    </source>
</reference>
<dbReference type="InterPro" id="IPR012576">
    <property type="entry name" value="NDUFB3"/>
</dbReference>
<dbReference type="GeneID" id="30177727"/>
<name>A0A1E3NQ39_9ASCO</name>
<evidence type="ECO:0000256" key="7">
    <source>
        <dbReference type="ARBA" id="ARBA00022792"/>
    </source>
</evidence>
<dbReference type="AlphaFoldDB" id="A0A1E3NQ39"/>
<evidence type="ECO:0000256" key="3">
    <source>
        <dbReference type="ARBA" id="ARBA00005667"/>
    </source>
</evidence>
<evidence type="ECO:0000256" key="2">
    <source>
        <dbReference type="ARBA" id="ARBA00004298"/>
    </source>
</evidence>
<evidence type="ECO:0000256" key="1">
    <source>
        <dbReference type="ARBA" id="ARBA00003195"/>
    </source>
</evidence>
<dbReference type="RefSeq" id="XP_019019269.1">
    <property type="nucleotide sequence ID" value="XM_019161040.1"/>
</dbReference>
<evidence type="ECO:0000256" key="11">
    <source>
        <dbReference type="ARBA" id="ARBA00023136"/>
    </source>
</evidence>
<protein>
    <recommendedName>
        <fullName evidence="15">NADH-ubiquinone oxidoreductase B12 subunit</fullName>
    </recommendedName>
</protein>
<keyword evidence="7" id="KW-0999">Mitochondrion inner membrane</keyword>
<evidence type="ECO:0008006" key="15">
    <source>
        <dbReference type="Google" id="ProtNLM"/>
    </source>
</evidence>
<evidence type="ECO:0000256" key="6">
    <source>
        <dbReference type="ARBA" id="ARBA00022692"/>
    </source>
</evidence>
<dbReference type="EMBL" id="KV454002">
    <property type="protein sequence ID" value="ODQ48156.1"/>
    <property type="molecule type" value="Genomic_DNA"/>
</dbReference>
<evidence type="ECO:0000256" key="12">
    <source>
        <dbReference type="SAM" id="Phobius"/>
    </source>
</evidence>
<feature type="transmembrane region" description="Helical" evidence="12">
    <location>
        <begin position="28"/>
        <end position="46"/>
    </location>
</feature>
<dbReference type="STRING" id="763406.A0A1E3NQ39"/>
<keyword evidence="11 12" id="KW-0472">Membrane</keyword>
<evidence type="ECO:0000313" key="14">
    <source>
        <dbReference type="Proteomes" id="UP000094455"/>
    </source>
</evidence>
<keyword evidence="14" id="KW-1185">Reference proteome</keyword>
<evidence type="ECO:0000256" key="10">
    <source>
        <dbReference type="ARBA" id="ARBA00023128"/>
    </source>
</evidence>
<keyword evidence="8" id="KW-0249">Electron transport</keyword>
<proteinExistence type="inferred from homology"/>
<keyword evidence="4" id="KW-0813">Transport</keyword>
<evidence type="ECO:0000256" key="8">
    <source>
        <dbReference type="ARBA" id="ARBA00022982"/>
    </source>
</evidence>
<sequence length="56" mass="6529">MATLSDPWKKRDAWRYQGVFSKSQRFKGLFPGFYIGLGAFVAYSVYEDYLAPKPHH</sequence>
<keyword evidence="6 12" id="KW-0812">Transmembrane</keyword>
<keyword evidence="5" id="KW-0679">Respiratory chain</keyword>
<dbReference type="Pfam" id="PF08122">
    <property type="entry name" value="NDUF_B12"/>
    <property type="match status" value="1"/>
</dbReference>
<dbReference type="GO" id="GO:0005743">
    <property type="term" value="C:mitochondrial inner membrane"/>
    <property type="evidence" value="ECO:0007669"/>
    <property type="project" value="UniProtKB-SubCell"/>
</dbReference>
<evidence type="ECO:0000256" key="9">
    <source>
        <dbReference type="ARBA" id="ARBA00022989"/>
    </source>
</evidence>
<gene>
    <name evidence="13" type="ORF">PICMEDRAFT_15973</name>
</gene>
<dbReference type="GO" id="GO:0022900">
    <property type="term" value="P:electron transport chain"/>
    <property type="evidence" value="ECO:0007669"/>
    <property type="project" value="InterPro"/>
</dbReference>
<evidence type="ECO:0000256" key="5">
    <source>
        <dbReference type="ARBA" id="ARBA00022660"/>
    </source>
</evidence>
<dbReference type="Proteomes" id="UP000094455">
    <property type="component" value="Unassembled WGS sequence"/>
</dbReference>
<keyword evidence="10" id="KW-0496">Mitochondrion</keyword>
<accession>A0A1E3NQ39</accession>
<comment type="similarity">
    <text evidence="3">Belongs to the complex I NDUFB3 subunit family.</text>
</comment>
<evidence type="ECO:0000256" key="4">
    <source>
        <dbReference type="ARBA" id="ARBA00022448"/>
    </source>
</evidence>
<comment type="subcellular location">
    <subcellularLocation>
        <location evidence="2">Mitochondrion inner membrane</location>
        <topology evidence="2">Single-pass membrane protein</topology>
        <orientation evidence="2">Matrix side</orientation>
    </subcellularLocation>
</comment>